<evidence type="ECO:0000313" key="1">
    <source>
        <dbReference type="EMBL" id="KAG2538411.1"/>
    </source>
</evidence>
<dbReference type="Proteomes" id="UP000823388">
    <property type="component" value="Chromosome 9N"/>
</dbReference>
<proteinExistence type="predicted"/>
<reference evidence="1" key="1">
    <citation type="submission" date="2020-05" db="EMBL/GenBank/DDBJ databases">
        <title>WGS assembly of Panicum virgatum.</title>
        <authorList>
            <person name="Lovell J.T."/>
            <person name="Jenkins J."/>
            <person name="Shu S."/>
            <person name="Juenger T.E."/>
            <person name="Schmutz J."/>
        </authorList>
    </citation>
    <scope>NUCLEOTIDE SEQUENCE</scope>
    <source>
        <strain evidence="1">AP13</strain>
    </source>
</reference>
<dbReference type="EMBL" id="CM029054">
    <property type="protein sequence ID" value="KAG2538411.1"/>
    <property type="molecule type" value="Genomic_DNA"/>
</dbReference>
<organism evidence="1 2">
    <name type="scientific">Panicum virgatum</name>
    <name type="common">Blackwell switchgrass</name>
    <dbReference type="NCBI Taxonomy" id="38727"/>
    <lineage>
        <taxon>Eukaryota</taxon>
        <taxon>Viridiplantae</taxon>
        <taxon>Streptophyta</taxon>
        <taxon>Embryophyta</taxon>
        <taxon>Tracheophyta</taxon>
        <taxon>Spermatophyta</taxon>
        <taxon>Magnoliopsida</taxon>
        <taxon>Liliopsida</taxon>
        <taxon>Poales</taxon>
        <taxon>Poaceae</taxon>
        <taxon>PACMAD clade</taxon>
        <taxon>Panicoideae</taxon>
        <taxon>Panicodae</taxon>
        <taxon>Paniceae</taxon>
        <taxon>Panicinae</taxon>
        <taxon>Panicum</taxon>
        <taxon>Panicum sect. Hiantes</taxon>
    </lineage>
</organism>
<name>A0A8T0MLS9_PANVG</name>
<dbReference type="AlphaFoldDB" id="A0A8T0MLS9"/>
<accession>A0A8T0MLS9</accession>
<keyword evidence="2" id="KW-1185">Reference proteome</keyword>
<gene>
    <name evidence="1" type="ORF">PVAP13_9NG375014</name>
</gene>
<evidence type="ECO:0000313" key="2">
    <source>
        <dbReference type="Proteomes" id="UP000823388"/>
    </source>
</evidence>
<comment type="caution">
    <text evidence="1">The sequence shown here is derived from an EMBL/GenBank/DDBJ whole genome shotgun (WGS) entry which is preliminary data.</text>
</comment>
<sequence length="105" mass="12563">MLRRRKKFLEDGYLCPMCQLGNEETRDHFFFTCPAAYQKWNILNINWNGNLPIHQRIERNDLVFNAKAPDIARWKTSFKREVVRHFPRINANLHASIQTCAFLKK</sequence>
<protein>
    <recommendedName>
        <fullName evidence="3">Reverse transcriptase zinc-binding domain-containing protein</fullName>
    </recommendedName>
</protein>
<evidence type="ECO:0008006" key="3">
    <source>
        <dbReference type="Google" id="ProtNLM"/>
    </source>
</evidence>